<dbReference type="GO" id="GO:0006915">
    <property type="term" value="P:apoptotic process"/>
    <property type="evidence" value="ECO:0007669"/>
    <property type="project" value="TreeGrafter"/>
</dbReference>
<dbReference type="Proteomes" id="UP000594454">
    <property type="component" value="Chromosome 6"/>
</dbReference>
<dbReference type="InterPro" id="IPR007320">
    <property type="entry name" value="PDCD2_C"/>
</dbReference>
<keyword evidence="4" id="KW-1185">Reference proteome</keyword>
<evidence type="ECO:0000256" key="1">
    <source>
        <dbReference type="SAM" id="MobiDB-lite"/>
    </source>
</evidence>
<organism evidence="3 4">
    <name type="scientific">Hermetia illucens</name>
    <name type="common">Black soldier fly</name>
    <dbReference type="NCBI Taxonomy" id="343691"/>
    <lineage>
        <taxon>Eukaryota</taxon>
        <taxon>Metazoa</taxon>
        <taxon>Ecdysozoa</taxon>
        <taxon>Arthropoda</taxon>
        <taxon>Hexapoda</taxon>
        <taxon>Insecta</taxon>
        <taxon>Pterygota</taxon>
        <taxon>Neoptera</taxon>
        <taxon>Endopterygota</taxon>
        <taxon>Diptera</taxon>
        <taxon>Brachycera</taxon>
        <taxon>Stratiomyomorpha</taxon>
        <taxon>Stratiomyidae</taxon>
        <taxon>Hermetiinae</taxon>
        <taxon>Hermetia</taxon>
    </lineage>
</organism>
<accession>A0A7R8V723</accession>
<evidence type="ECO:0000313" key="4">
    <source>
        <dbReference type="Proteomes" id="UP000594454"/>
    </source>
</evidence>
<name>A0A7R8V723_HERIL</name>
<dbReference type="PANTHER" id="PTHR46421">
    <property type="entry name" value="PROGRAMMED CELL DEATH PROTEIN 2-LIKE"/>
    <property type="match status" value="1"/>
</dbReference>
<dbReference type="FunCoup" id="A0A7R8V723">
    <property type="interactions" value="928"/>
</dbReference>
<dbReference type="InParanoid" id="A0A7R8V723"/>
<dbReference type="Pfam" id="PF04194">
    <property type="entry name" value="PDCD2_C"/>
    <property type="match status" value="1"/>
</dbReference>
<dbReference type="GO" id="GO:0005737">
    <property type="term" value="C:cytoplasm"/>
    <property type="evidence" value="ECO:0007669"/>
    <property type="project" value="InterPro"/>
</dbReference>
<dbReference type="OrthoDB" id="366284at2759"/>
<sequence>MAKNKGTVYLGFEDEFISEKYKCSLNYLVNKVGGLPDWPSSEIVIPNCPICNLTRPLIMQIYAPLDNSQFHRTLYIFACLSPTCSNVSKSWLCVRTQILDKSPSENSGGSESIKASAALKINWCSGADDWGEPADDVNRNEENGNVIKNDNRISDDDDESNSMENDIICGLGNVNIDDKNANCGAQGGAIGAMNTSTIYAEIEGEEFENVTIETPTYPERDLVAMLKQTPGIPSNLKKLTLRSFFVSVCEEKQTATTNYLGLADHVRELIQEYQFRDENCRSSPDSPVAAAAIGNGGAESEQEAYEHAVPAHGDVIFHNFMSTIQDNPGQIIRYSRDTSPLLPAPLTESVPKCPNCGSDTIPEVQILPTLIPKLRLENGDAAPIEYGNVLVFTCLKSCWDTPDKMRMENVIVQPEL</sequence>
<evidence type="ECO:0000259" key="2">
    <source>
        <dbReference type="Pfam" id="PF04194"/>
    </source>
</evidence>
<dbReference type="AlphaFoldDB" id="A0A7R8V723"/>
<reference evidence="3 4" key="1">
    <citation type="submission" date="2020-11" db="EMBL/GenBank/DDBJ databases">
        <authorList>
            <person name="Wallbank WR R."/>
            <person name="Pardo Diaz C."/>
            <person name="Kozak K."/>
            <person name="Martin S."/>
            <person name="Jiggins C."/>
            <person name="Moest M."/>
            <person name="Warren A I."/>
            <person name="Generalovic N T."/>
            <person name="Byers J.R.P. K."/>
            <person name="Montejo-Kovacevich G."/>
            <person name="Yen C E."/>
        </authorList>
    </citation>
    <scope>NUCLEOTIDE SEQUENCE [LARGE SCALE GENOMIC DNA]</scope>
</reference>
<dbReference type="OMA" id="EECALVQ"/>
<evidence type="ECO:0000313" key="3">
    <source>
        <dbReference type="EMBL" id="CAD7093629.1"/>
    </source>
</evidence>
<dbReference type="InterPro" id="IPR052815">
    <property type="entry name" value="PDCD2-like_regulator"/>
</dbReference>
<proteinExistence type="predicted"/>
<protein>
    <recommendedName>
        <fullName evidence="2">Programmed cell death protein 2 C-terminal domain-containing protein</fullName>
    </recommendedName>
</protein>
<dbReference type="PANTHER" id="PTHR46421:SF1">
    <property type="entry name" value="PROGRAMMED CELL DEATH PROTEIN 2-LIKE"/>
    <property type="match status" value="1"/>
</dbReference>
<feature type="domain" description="Programmed cell death protein 2 C-terminal" evidence="2">
    <location>
        <begin position="314"/>
        <end position="413"/>
    </location>
</feature>
<feature type="region of interest" description="Disordered" evidence="1">
    <location>
        <begin position="135"/>
        <end position="160"/>
    </location>
</feature>
<dbReference type="EMBL" id="LR899014">
    <property type="protein sequence ID" value="CAD7093629.1"/>
    <property type="molecule type" value="Genomic_DNA"/>
</dbReference>
<gene>
    <name evidence="3" type="ORF">HERILL_LOCUS15903</name>
</gene>